<feature type="region of interest" description="Disordered" evidence="1">
    <location>
        <begin position="84"/>
        <end position="110"/>
    </location>
</feature>
<organism evidence="3 4">
    <name type="scientific">Symbiodinium microadriaticum</name>
    <name type="common">Dinoflagellate</name>
    <name type="synonym">Zooxanthella microadriatica</name>
    <dbReference type="NCBI Taxonomy" id="2951"/>
    <lineage>
        <taxon>Eukaryota</taxon>
        <taxon>Sar</taxon>
        <taxon>Alveolata</taxon>
        <taxon>Dinophyceae</taxon>
        <taxon>Suessiales</taxon>
        <taxon>Symbiodiniaceae</taxon>
        <taxon>Symbiodinium</taxon>
    </lineage>
</organism>
<dbReference type="Gene3D" id="3.60.10.10">
    <property type="entry name" value="Endonuclease/exonuclease/phosphatase"/>
    <property type="match status" value="1"/>
</dbReference>
<comment type="caution">
    <text evidence="3">The sequence shown here is derived from an EMBL/GenBank/DDBJ whole genome shotgun (WGS) entry which is preliminary data.</text>
</comment>
<dbReference type="InterPro" id="IPR005135">
    <property type="entry name" value="Endo/exonuclease/phosphatase"/>
</dbReference>
<dbReference type="GO" id="GO:0003676">
    <property type="term" value="F:nucleic acid binding"/>
    <property type="evidence" value="ECO:0007669"/>
    <property type="project" value="InterPro"/>
</dbReference>
<dbReference type="InterPro" id="IPR012337">
    <property type="entry name" value="RNaseH-like_sf"/>
</dbReference>
<protein>
    <recommendedName>
        <fullName evidence="2">Endonuclease/exonuclease/phosphatase domain-containing protein</fullName>
    </recommendedName>
</protein>
<evidence type="ECO:0000256" key="1">
    <source>
        <dbReference type="SAM" id="MobiDB-lite"/>
    </source>
</evidence>
<evidence type="ECO:0000313" key="4">
    <source>
        <dbReference type="Proteomes" id="UP000186817"/>
    </source>
</evidence>
<dbReference type="InterPro" id="IPR036397">
    <property type="entry name" value="RNaseH_sf"/>
</dbReference>
<feature type="region of interest" description="Disordered" evidence="1">
    <location>
        <begin position="1280"/>
        <end position="1301"/>
    </location>
</feature>
<proteinExistence type="predicted"/>
<dbReference type="OrthoDB" id="426210at2759"/>
<dbReference type="SUPFAM" id="SSF56219">
    <property type="entry name" value="DNase I-like"/>
    <property type="match status" value="1"/>
</dbReference>
<name>A0A1Q9EXW1_SYMMI</name>
<dbReference type="Gene3D" id="3.30.420.10">
    <property type="entry name" value="Ribonuclease H-like superfamily/Ribonuclease H"/>
    <property type="match status" value="1"/>
</dbReference>
<gene>
    <name evidence="3" type="ORF">AK812_SmicGene3803</name>
</gene>
<accession>A0A1Q9EXW1</accession>
<dbReference type="GO" id="GO:0003824">
    <property type="term" value="F:catalytic activity"/>
    <property type="evidence" value="ECO:0007669"/>
    <property type="project" value="InterPro"/>
</dbReference>
<dbReference type="Proteomes" id="UP000186817">
    <property type="component" value="Unassembled WGS sequence"/>
</dbReference>
<dbReference type="InterPro" id="IPR036691">
    <property type="entry name" value="Endo/exonu/phosph_ase_sf"/>
</dbReference>
<dbReference type="EMBL" id="LSRX01000045">
    <property type="protein sequence ID" value="OLQ12284.1"/>
    <property type="molecule type" value="Genomic_DNA"/>
</dbReference>
<keyword evidence="4" id="KW-1185">Reference proteome</keyword>
<feature type="compositionally biased region" description="Polar residues" evidence="1">
    <location>
        <begin position="907"/>
        <end position="922"/>
    </location>
</feature>
<feature type="domain" description="Endonuclease/exonuclease/phosphatase" evidence="2">
    <location>
        <begin position="1825"/>
        <end position="1960"/>
    </location>
</feature>
<evidence type="ECO:0000313" key="3">
    <source>
        <dbReference type="EMBL" id="OLQ12284.1"/>
    </source>
</evidence>
<reference evidence="3 4" key="1">
    <citation type="submission" date="2016-02" db="EMBL/GenBank/DDBJ databases">
        <title>Genome analysis of coral dinoflagellate symbionts highlights evolutionary adaptations to a symbiotic lifestyle.</title>
        <authorList>
            <person name="Aranda M."/>
            <person name="Li Y."/>
            <person name="Liew Y.J."/>
            <person name="Baumgarten S."/>
            <person name="Simakov O."/>
            <person name="Wilson M."/>
            <person name="Piel J."/>
            <person name="Ashoor H."/>
            <person name="Bougouffa S."/>
            <person name="Bajic V.B."/>
            <person name="Ryu T."/>
            <person name="Ravasi T."/>
            <person name="Bayer T."/>
            <person name="Micklem G."/>
            <person name="Kim H."/>
            <person name="Bhak J."/>
            <person name="Lajeunesse T.C."/>
            <person name="Voolstra C.R."/>
        </authorList>
    </citation>
    <scope>NUCLEOTIDE SEQUENCE [LARGE SCALE GENOMIC DNA]</scope>
    <source>
        <strain evidence="3 4">CCMP2467</strain>
    </source>
</reference>
<evidence type="ECO:0000259" key="2">
    <source>
        <dbReference type="Pfam" id="PF03372"/>
    </source>
</evidence>
<feature type="region of interest" description="Disordered" evidence="1">
    <location>
        <begin position="1"/>
        <end position="26"/>
    </location>
</feature>
<sequence>MPAPARLATARQDVAHDGTLPGTRGNHGTRHSILGRFFKRILLGLGYALPSQLGYGPVWAGHVAFWTFSIECAEASFTSFRFDPDSDLEPEDFPQSPEPYPDEPRAPQADLRLGEGDWVPGLGPPSMTHPSPVPDSWPSVPAYKCINGPVLQHDTIIRLPVVEQDAQKAIQGEWLGIVVYAPYFQPRSWAAQLHPGLEVTDVMDALLGLGPELFDEGIDAIVPVNPPRYKVYAEFLAYPSCLGSVDGCRYVAVIVDATCVGGHYFATVMPHSLQLGAFLAYIQSQTIHETDELLVYSGCNPVPATEREHILLDDGDVITVLTQAGQPPLHFDVRELFRPGAERGQLRHIPKQVYSPGFCLICDKERWFMQARYHSSRTPAQAAAFYLDKEEAEVTLCYAEDFIDLDLLGEACLGIIGEVHLTHEEHLRALFFPFGEGNLMHGAPPVLLPQQPLQEADEELVPFQASFLLLTPDFMPEVTTLHLRAPSTVPEVFFELDQARERERKLWFPWLTPAQPQLSDEFGVLVAAPNWTEDLIAVFDLRSISNTIFALCVPNLASREDLLVFSGLGADFAADVFVHISPEALLPGQVAALWTGVTIVVSDPGHAPAIGLALEELLRTPTGWNPDPVIPGQFDPAFLLLSDEGQSRFPIDDARRRPETYVYKPHIELLLTCVMIVMSRPQPIAGDSDNILGEDAWHHAMSGDTFIFLTPDAHVGPLRQLEMTLSRNIFWTAHPIFPAPDHHSTYMLVLSDTTVRAATDFSQPFDHRRQLAAALGFPSQRLCLHPAAPPVTNAAMDGFPCRAVLAVSELCANAAEPPCSVLLDLRAFLLGWRLYPSQDGWISATRLFSDLASETPCGFVPFLVHHSQMPAHMDNFRTTQGQVLVLGLRTADRDASSGAPSAPPEETMTSHPANETQGTNHITGDIPAGAHPAPSMTGSTGNDIGQYAASAGNDFSERAADERYPAPGALGAVLQSFTGIFVILGQNYQPELVSARFRVGCDVDAALEAIQSRRSSYCATCLPRLVAVHPQPRYDHAIAIAVPAWNCEGAVLAFDCRAVNGRLFALQLGSVVTREGLLTAAGLLDDEALQVYVKDQPWPLPLEAFATMTHGDLVLISPRDAPYHTVTNLHAMLTSVVGWDPHFALPIPHGEAAWVLAPDAYVLVESRPGQQLLIPDLAQQVAIPHRDLVLRMARPAISNYAHLGTCANNVVVASSAADPRPGDSEDTPICFLDLRPTMARVEWYPCPDRCALHWLEMRAQFDGRFVQDVAKLGDLCVPSPSMHRRRGTDGSPDEGSDDVSQGTFRTLLEDSVADPECEAFFNAATLVDTLIEYFSDCGLPKCDKHSVSVAGVPEHMPPTNCKPILLDISKLTDWGQGGPPMIPVQPFSLQMSEAQRAQQMRVGGTDLRFTGQDLLNLLHGPADLHAWNDAKRWTPGLADFDSMCVRRFCLSLLPVDGDAVFCYTDGSFVPGTTMSPPMMGWACCFFDPPTQSFAWAAGRIDQSLCSLGAVPSAFISECAALGAAALISATVLPTRRVIFMSDCSAAIAVLHGPATAPSEGPPSLACRAYALRCQIAGDNQKLEHVAGHQGVVGNEIADRLSKQAARSKKVSYGLCRHRRVAEFWFETNTFLLPWAGLCVKSLLGDASVPPVGCCNLGHDRDHAGLSAADLLKPFLPPGSLESEAARNAELASDPTTKVHHMQFCVISFNALSLAPGKDTADRAAPPGIGLAYQTGASAILARQLFLQGAAIAMIQESRCPAGTIQTGKYTRFCSGAVRGQWGTEIWILDGHALLQGDHDHQSTCHLQASRVTMLFADPRRLFVRVSCHPICMLLVSLHGPHSACEAGFLDAWWEETIRLLRHHHKGETLIVAGDFNASLGSHPTQAVGTLAPEAEDKAGEYVQQLAATFDLILPSTFESWHTGPSFTYYQKKSAKVKRYDYVMVPAAWCRSSLQSYTAPKVHAGHSTKDHVAICLDVQVWLGKLAVQPRYPKRAIFASDVCNPHNAPIVRQVLQSAPAVAWHVSSHAHAAIITRHVQDGLQAAFPSKKRRPRHPYLSAQAWELQQTVAKVRHALHHRRARLDNQRKLAVFHVWKHPAQTYHDVFIANLWVGQALALQEIQAHHLASLSKALKAVCKRDRDSYVHSLAEQIDKGPANGVFEALHRLLHHRRKKPYQMDPLPSLRRSDGQPCTDANEMMEVWRRHFGNLEAGLETSFTALANQAHACAHLGESMLDMPHPKHITHVASLPDLQQILRATKVNKAAGMDSLPPELCKFFASELACILHPLYLKTAFRGHEPAGWKGGAAVQFYKQRGRQDDCSSYRTVLLLCSWAKATHKCLRTPLKTHFECNTPPLQMGGKSGCSVIFGAHLVRTVHRLAIAANSSCYTIYADIASAFYSAVTTLVAGQEGCTDADRLRNLTDKLNITEDELAELRDHLAEPTAMTSSQADPWLQQVTARMSSDNWFLMKGDSVPVSTHRGTRPGSSFADLVFGLLMPKVFARRNELRKTCADLCASPAYPWDGERALQPCDAATHAEVDEVVWADDVAVPRVCPHPHNLRRAISGETAALTDACGEFGLVLCYAPHKTAAVVAVRGAGAKGARAHLYGRDGCNGAIEVMREHASASKLPLVATYRHLGVQQAPEGGMAAELRYRAAQADLRWLYRWTATTTPMRHPDDAWHEWRDLMGSNPGRFKGLLKRASQLDGLRLTCVASLDNLHRSILRAVGPREARRSSPNAQYTDLCLPCKRAFTDRVSWAGHAARLHGYRSRAHLLAEGNTCLSCGKVFASLGRLRRHLISVPLCAQKWGCFQPESRVKCATPVHALAPPCQSVGRFVAPPTSQPLFEGVSTQLLAALDERLDDDEDEVWRCLEEHIEPLEVLRNTVLEWKGKHPSLLHLQITADNMLLLLDPTVVAETFPAPKPAHVPVKGTLPVWEPPGRMCFAASGSVTIKQVVSPPPAAFQVDEPTSMTLRMGRSITSWTEDVCRVLATCVAEAPVCLVELRCRGMWNCIPVARVWFEDLGFQCTEAGLCSPGL</sequence>
<dbReference type="Pfam" id="PF03372">
    <property type="entry name" value="Exo_endo_phos"/>
    <property type="match status" value="1"/>
</dbReference>
<dbReference type="CDD" id="cd09276">
    <property type="entry name" value="Rnase_HI_RT_non_LTR"/>
    <property type="match status" value="1"/>
</dbReference>
<feature type="region of interest" description="Disordered" evidence="1">
    <location>
        <begin position="893"/>
        <end position="947"/>
    </location>
</feature>
<dbReference type="SUPFAM" id="SSF53098">
    <property type="entry name" value="Ribonuclease H-like"/>
    <property type="match status" value="1"/>
</dbReference>